<comment type="subunit">
    <text evidence="3 7">Homodecamer; pentamer of dimers.</text>
</comment>
<sequence length="280" mass="30498">MIKRVTTATFRKMKQDKQKITMLTAYDYPTAKIIDANQVDGILVGDSLGMVVLGYEDTTKVTMEDMIHHTKAVSRGTERALVVADMPFLSYHMGTTKSVYNAGRLIQEGNAQAVKLEGGREVLEDIKAIIKAGIPVMGHIGLTPQSIHNIGGYKVQGKTVEQAKRLVDDAKALEEAGVFAIVLELVPAELAEIITSQLSIPTIGIGAGVGCDGQILVSHDMLGLYQGKTAKFVKRYSEIGEQMEKAVSKYVQEVKQGTFPREEHSYHADSETIKGLYGGK</sequence>
<dbReference type="OrthoDB" id="9781789at2"/>
<evidence type="ECO:0000256" key="8">
    <source>
        <dbReference type="PIRSR" id="PIRSR000388-1"/>
    </source>
</evidence>
<feature type="binding site" evidence="7 9">
    <location>
        <begin position="46"/>
        <end position="47"/>
    </location>
    <ligand>
        <name>3-methyl-2-oxobutanoate</name>
        <dbReference type="ChEBI" id="CHEBI:11851"/>
    </ligand>
</feature>
<dbReference type="InterPro" id="IPR040442">
    <property type="entry name" value="Pyrv_kinase-like_dom_sf"/>
</dbReference>
<dbReference type="SUPFAM" id="SSF51621">
    <property type="entry name" value="Phosphoenolpyruvate/pyruvate domain"/>
    <property type="match status" value="1"/>
</dbReference>
<evidence type="ECO:0000313" key="12">
    <source>
        <dbReference type="Proteomes" id="UP000243739"/>
    </source>
</evidence>
<dbReference type="HAMAP" id="MF_00156">
    <property type="entry name" value="PanB"/>
    <property type="match status" value="1"/>
</dbReference>
<keyword evidence="7 10" id="KW-0479">Metal-binding</keyword>
<dbReference type="GO" id="GO:0008168">
    <property type="term" value="F:methyltransferase activity"/>
    <property type="evidence" value="ECO:0007669"/>
    <property type="project" value="UniProtKB-KW"/>
</dbReference>
<feature type="binding site" evidence="7 9">
    <location>
        <position position="115"/>
    </location>
    <ligand>
        <name>3-methyl-2-oxobutanoate</name>
        <dbReference type="ChEBI" id="CHEBI:11851"/>
    </ligand>
</feature>
<comment type="catalytic activity">
    <reaction evidence="7">
        <text>(6R)-5,10-methylene-5,6,7,8-tetrahydrofolate + 3-methyl-2-oxobutanoate + H2O = 2-dehydropantoate + (6S)-5,6,7,8-tetrahydrofolate</text>
        <dbReference type="Rhea" id="RHEA:11824"/>
        <dbReference type="ChEBI" id="CHEBI:11561"/>
        <dbReference type="ChEBI" id="CHEBI:11851"/>
        <dbReference type="ChEBI" id="CHEBI:15377"/>
        <dbReference type="ChEBI" id="CHEBI:15636"/>
        <dbReference type="ChEBI" id="CHEBI:57453"/>
        <dbReference type="EC" id="2.1.2.11"/>
    </reaction>
</comment>
<keyword evidence="7" id="KW-0963">Cytoplasm</keyword>
<evidence type="ECO:0000256" key="9">
    <source>
        <dbReference type="PIRSR" id="PIRSR000388-2"/>
    </source>
</evidence>
<dbReference type="Gene3D" id="3.20.20.60">
    <property type="entry name" value="Phosphoenolpyruvate-binding domains"/>
    <property type="match status" value="1"/>
</dbReference>
<dbReference type="FunFam" id="3.20.20.60:FF:000003">
    <property type="entry name" value="3-methyl-2-oxobutanoate hydroxymethyltransferase"/>
    <property type="match status" value="1"/>
</dbReference>
<dbReference type="CDD" id="cd06557">
    <property type="entry name" value="KPHMT-like"/>
    <property type="match status" value="1"/>
</dbReference>
<evidence type="ECO:0000256" key="1">
    <source>
        <dbReference type="ARBA" id="ARBA00005033"/>
    </source>
</evidence>
<evidence type="ECO:0000256" key="10">
    <source>
        <dbReference type="PIRSR" id="PIRSR000388-3"/>
    </source>
</evidence>
<keyword evidence="5 7" id="KW-0808">Transferase</keyword>
<dbReference type="InterPro" id="IPR003700">
    <property type="entry name" value="Pantoate_hydroxy_MeTrfase"/>
</dbReference>
<dbReference type="GO" id="GO:0032259">
    <property type="term" value="P:methylation"/>
    <property type="evidence" value="ECO:0007669"/>
    <property type="project" value="UniProtKB-KW"/>
</dbReference>
<keyword evidence="11" id="KW-0489">Methyltransferase</keyword>
<gene>
    <name evidence="7" type="primary">panB</name>
    <name evidence="11" type="ORF">BHF71_01495</name>
</gene>
<proteinExistence type="inferred from homology"/>
<dbReference type="GO" id="GO:0005737">
    <property type="term" value="C:cytoplasm"/>
    <property type="evidence" value="ECO:0007669"/>
    <property type="project" value="UniProtKB-SubCell"/>
</dbReference>
<evidence type="ECO:0000256" key="5">
    <source>
        <dbReference type="ARBA" id="ARBA00022679"/>
    </source>
</evidence>
<protein>
    <recommendedName>
        <fullName evidence="7">3-methyl-2-oxobutanoate hydroxymethyltransferase</fullName>
        <ecNumber evidence="7">2.1.2.11</ecNumber>
    </recommendedName>
    <alternativeName>
        <fullName evidence="7">Ketopantoate hydroxymethyltransferase</fullName>
        <shortName evidence="7">KPHMT</shortName>
    </alternativeName>
</protein>
<keyword evidence="12" id="KW-1185">Reference proteome</keyword>
<dbReference type="EMBL" id="MIJF01000013">
    <property type="protein sequence ID" value="OEF99874.1"/>
    <property type="molecule type" value="Genomic_DNA"/>
</dbReference>
<feature type="binding site" evidence="7 10">
    <location>
        <position position="46"/>
    </location>
    <ligand>
        <name>Mg(2+)</name>
        <dbReference type="ChEBI" id="CHEBI:18420"/>
    </ligand>
</feature>
<dbReference type="InterPro" id="IPR015813">
    <property type="entry name" value="Pyrv/PenolPyrv_kinase-like_dom"/>
</dbReference>
<comment type="subcellular location">
    <subcellularLocation>
        <location evidence="7">Cytoplasm</location>
    </subcellularLocation>
</comment>
<comment type="function">
    <text evidence="6 7">Catalyzes the reversible reaction in which hydroxymethyl group from 5,10-methylenetetrahydrofolate is transferred onto alpha-ketoisovalerate to form ketopantoate.</text>
</comment>
<dbReference type="EC" id="2.1.2.11" evidence="7"/>
<comment type="pathway">
    <text evidence="1 7">Cofactor biosynthesis; (R)-pantothenate biosynthesis; (R)-pantoate from 3-methyl-2-oxobutanoate: step 1/2.</text>
</comment>
<evidence type="ECO:0000256" key="2">
    <source>
        <dbReference type="ARBA" id="ARBA00008676"/>
    </source>
</evidence>
<feature type="binding site" evidence="7 10">
    <location>
        <position position="85"/>
    </location>
    <ligand>
        <name>Mg(2+)</name>
        <dbReference type="ChEBI" id="CHEBI:18420"/>
    </ligand>
</feature>
<dbReference type="PANTHER" id="PTHR20881">
    <property type="entry name" value="3-METHYL-2-OXOBUTANOATE HYDROXYMETHYLTRANSFERASE"/>
    <property type="match status" value="1"/>
</dbReference>
<comment type="similarity">
    <text evidence="2 7">Belongs to the PanB family.</text>
</comment>
<dbReference type="PIRSF" id="PIRSF000388">
    <property type="entry name" value="Pantoate_hydroxy_MeTrfase"/>
    <property type="match status" value="1"/>
</dbReference>
<feature type="binding site" evidence="7 10">
    <location>
        <position position="117"/>
    </location>
    <ligand>
        <name>Mg(2+)</name>
        <dbReference type="ChEBI" id="CHEBI:18420"/>
    </ligand>
</feature>
<comment type="cofactor">
    <cofactor evidence="7 10">
        <name>Mg(2+)</name>
        <dbReference type="ChEBI" id="CHEBI:18420"/>
    </cofactor>
    <text evidence="7 10">Binds 1 Mg(2+) ion per subunit.</text>
</comment>
<dbReference type="UniPathway" id="UPA00028">
    <property type="reaction ID" value="UER00003"/>
</dbReference>
<evidence type="ECO:0000256" key="7">
    <source>
        <dbReference type="HAMAP-Rule" id="MF_00156"/>
    </source>
</evidence>
<comment type="caution">
    <text evidence="11">The sequence shown here is derived from an EMBL/GenBank/DDBJ whole genome shotgun (WGS) entry which is preliminary data.</text>
</comment>
<evidence type="ECO:0000256" key="3">
    <source>
        <dbReference type="ARBA" id="ARBA00011424"/>
    </source>
</evidence>
<dbReference type="NCBIfam" id="TIGR00222">
    <property type="entry name" value="panB"/>
    <property type="match status" value="1"/>
</dbReference>
<dbReference type="PANTHER" id="PTHR20881:SF0">
    <property type="entry name" value="3-METHYL-2-OXOBUTANOATE HYDROXYMETHYLTRANSFERASE"/>
    <property type="match status" value="1"/>
</dbReference>
<dbReference type="GO" id="GO:0000287">
    <property type="term" value="F:magnesium ion binding"/>
    <property type="evidence" value="ECO:0007669"/>
    <property type="project" value="TreeGrafter"/>
</dbReference>
<dbReference type="GO" id="GO:0003864">
    <property type="term" value="F:3-methyl-2-oxobutanoate hydroxymethyltransferase activity"/>
    <property type="evidence" value="ECO:0007669"/>
    <property type="project" value="UniProtKB-UniRule"/>
</dbReference>
<accession>A0A1D2YVX3</accession>
<dbReference type="GO" id="GO:0015940">
    <property type="term" value="P:pantothenate biosynthetic process"/>
    <property type="evidence" value="ECO:0007669"/>
    <property type="project" value="UniProtKB-UniRule"/>
</dbReference>
<keyword evidence="4 7" id="KW-0566">Pantothenate biosynthesis</keyword>
<dbReference type="NCBIfam" id="NF001452">
    <property type="entry name" value="PRK00311.1"/>
    <property type="match status" value="1"/>
</dbReference>
<dbReference type="AlphaFoldDB" id="A0A1D2YVX3"/>
<dbReference type="STRING" id="337097.BHF71_01495"/>
<feature type="active site" description="Proton acceptor" evidence="7 8">
    <location>
        <position position="184"/>
    </location>
</feature>
<feature type="binding site" evidence="7 9">
    <location>
        <position position="85"/>
    </location>
    <ligand>
        <name>3-methyl-2-oxobutanoate</name>
        <dbReference type="ChEBI" id="CHEBI:11851"/>
    </ligand>
</feature>
<keyword evidence="7 10" id="KW-0460">Magnesium</keyword>
<dbReference type="Proteomes" id="UP000243739">
    <property type="component" value="Unassembled WGS sequence"/>
</dbReference>
<dbReference type="RefSeq" id="WP_069656361.1">
    <property type="nucleotide sequence ID" value="NZ_MIJF01000013.1"/>
</dbReference>
<name>A0A1D2YVX3_9BACI</name>
<evidence type="ECO:0000313" key="11">
    <source>
        <dbReference type="EMBL" id="OEF99874.1"/>
    </source>
</evidence>
<dbReference type="Pfam" id="PF02548">
    <property type="entry name" value="Pantoate_transf"/>
    <property type="match status" value="1"/>
</dbReference>
<reference evidence="11 12" key="1">
    <citation type="submission" date="2016-09" db="EMBL/GenBank/DDBJ databases">
        <title>Draft genome sequence for the type strain of Vulcanibacillus modesticaldus BR, a strictly anaerobic, moderately thermophilic, and nitrate-reducing bacterium from deep sea-hydrothermal vents of the Mid-Atlantic Ridge.</title>
        <authorList>
            <person name="Abin C.A."/>
            <person name="Hollibaugh J.T."/>
        </authorList>
    </citation>
    <scope>NUCLEOTIDE SEQUENCE [LARGE SCALE GENOMIC DNA]</scope>
    <source>
        <strain evidence="11 12">BR</strain>
    </source>
</reference>
<evidence type="ECO:0000256" key="4">
    <source>
        <dbReference type="ARBA" id="ARBA00022655"/>
    </source>
</evidence>
<organism evidence="11 12">
    <name type="scientific">Vulcanibacillus modesticaldus</name>
    <dbReference type="NCBI Taxonomy" id="337097"/>
    <lineage>
        <taxon>Bacteria</taxon>
        <taxon>Bacillati</taxon>
        <taxon>Bacillota</taxon>
        <taxon>Bacilli</taxon>
        <taxon>Bacillales</taxon>
        <taxon>Bacillaceae</taxon>
        <taxon>Vulcanibacillus</taxon>
    </lineage>
</organism>
<evidence type="ECO:0000256" key="6">
    <source>
        <dbReference type="ARBA" id="ARBA00056497"/>
    </source>
</evidence>